<organism evidence="1 2">
    <name type="scientific">Halobacillus campisalis</name>
    <dbReference type="NCBI Taxonomy" id="435909"/>
    <lineage>
        <taxon>Bacteria</taxon>
        <taxon>Bacillati</taxon>
        <taxon>Bacillota</taxon>
        <taxon>Bacilli</taxon>
        <taxon>Bacillales</taxon>
        <taxon>Bacillaceae</taxon>
        <taxon>Halobacillus</taxon>
    </lineage>
</organism>
<keyword evidence="2" id="KW-1185">Reference proteome</keyword>
<sequence length="250" mass="29927">MSFIKRSEEEFLHQHFRYYMDLDREIIEVIQGKDLQTVDGVQQTLDQMHAFMGSEFMLTTASILSKRYGYYIATVPLALMTIFNKFPDMRLSNIELVRIDEDKKWLPQFNLLSKEVSEPANQTREEWMNTELEKLFNHHVRPLFLKINQLTRLSMDVMWENTAIYIFWLYERQFYEWYDDGVASGMKRDFYYVVRDLPGEVFGMKSNPFTYFLDQPILSTGARERKCCCLSYKKNKDSTYCKVCPHLSRH</sequence>
<dbReference type="RefSeq" id="WP_289216010.1">
    <property type="nucleotide sequence ID" value="NZ_JAPVRC010000004.1"/>
</dbReference>
<evidence type="ECO:0008006" key="3">
    <source>
        <dbReference type="Google" id="ProtNLM"/>
    </source>
</evidence>
<accession>A0ABW2K7K9</accession>
<dbReference type="Proteomes" id="UP001596494">
    <property type="component" value="Unassembled WGS sequence"/>
</dbReference>
<dbReference type="EMBL" id="JBHTBY010000013">
    <property type="protein sequence ID" value="MFC7322132.1"/>
    <property type="molecule type" value="Genomic_DNA"/>
</dbReference>
<proteinExistence type="predicted"/>
<evidence type="ECO:0000313" key="2">
    <source>
        <dbReference type="Proteomes" id="UP001596494"/>
    </source>
</evidence>
<evidence type="ECO:0000313" key="1">
    <source>
        <dbReference type="EMBL" id="MFC7322132.1"/>
    </source>
</evidence>
<name>A0ABW2K7K9_9BACI</name>
<gene>
    <name evidence="1" type="ORF">ACFQMN_14750</name>
</gene>
<reference evidence="2" key="1">
    <citation type="journal article" date="2019" name="Int. J. Syst. Evol. Microbiol.">
        <title>The Global Catalogue of Microorganisms (GCM) 10K type strain sequencing project: providing services to taxonomists for standard genome sequencing and annotation.</title>
        <authorList>
            <consortium name="The Broad Institute Genomics Platform"/>
            <consortium name="The Broad Institute Genome Sequencing Center for Infectious Disease"/>
            <person name="Wu L."/>
            <person name="Ma J."/>
        </authorList>
    </citation>
    <scope>NUCLEOTIDE SEQUENCE [LARGE SCALE GENOMIC DNA]</scope>
    <source>
        <strain evidence="2">CCUG 73951</strain>
    </source>
</reference>
<comment type="caution">
    <text evidence="1">The sequence shown here is derived from an EMBL/GenBank/DDBJ whole genome shotgun (WGS) entry which is preliminary data.</text>
</comment>
<protein>
    <recommendedName>
        <fullName evidence="3">Aerobactin siderophore biosynthesis IucA/IucC-like C-terminal domain-containing protein</fullName>
    </recommendedName>
</protein>